<keyword evidence="2" id="KW-0812">Transmembrane</keyword>
<dbReference type="Pfam" id="PF07690">
    <property type="entry name" value="MFS_1"/>
    <property type="match status" value="1"/>
</dbReference>
<evidence type="ECO:0000313" key="5">
    <source>
        <dbReference type="Proteomes" id="UP000828390"/>
    </source>
</evidence>
<organism evidence="4 5">
    <name type="scientific">Dreissena polymorpha</name>
    <name type="common">Zebra mussel</name>
    <name type="synonym">Mytilus polymorpha</name>
    <dbReference type="NCBI Taxonomy" id="45954"/>
    <lineage>
        <taxon>Eukaryota</taxon>
        <taxon>Metazoa</taxon>
        <taxon>Spiralia</taxon>
        <taxon>Lophotrochozoa</taxon>
        <taxon>Mollusca</taxon>
        <taxon>Bivalvia</taxon>
        <taxon>Autobranchia</taxon>
        <taxon>Heteroconchia</taxon>
        <taxon>Euheterodonta</taxon>
        <taxon>Imparidentia</taxon>
        <taxon>Neoheterodontei</taxon>
        <taxon>Myida</taxon>
        <taxon>Dreissenoidea</taxon>
        <taxon>Dreissenidae</taxon>
        <taxon>Dreissena</taxon>
    </lineage>
</organism>
<gene>
    <name evidence="4" type="ORF">DPMN_136720</name>
</gene>
<dbReference type="Gene3D" id="1.20.1250.20">
    <property type="entry name" value="MFS general substrate transporter like domains"/>
    <property type="match status" value="1"/>
</dbReference>
<dbReference type="GO" id="GO:0016020">
    <property type="term" value="C:membrane"/>
    <property type="evidence" value="ECO:0007669"/>
    <property type="project" value="UniProtKB-SubCell"/>
</dbReference>
<feature type="transmembrane region" description="Helical" evidence="2">
    <location>
        <begin position="164"/>
        <end position="186"/>
    </location>
</feature>
<dbReference type="EMBL" id="JAIWYP010000006">
    <property type="protein sequence ID" value="KAH3808367.1"/>
    <property type="molecule type" value="Genomic_DNA"/>
</dbReference>
<feature type="transmembrane region" description="Helical" evidence="2">
    <location>
        <begin position="134"/>
        <end position="152"/>
    </location>
</feature>
<sequence>MCAKPDGGWGWVIVASALVMNLLVDGVKYSFGILLMELVRVFGRSKGETSLIMSIQVGAMLLSGPLTSAFVNRFGCRAVAFVGTLVATSGFLISAFASSVLWLYVSFGLIAGLGFGLLNMPPYVMIARYFDRRLSLAIGLGSMGSGLGTLIFNPMSKMLIDEFSWRGTLVIQAGMILHGLACSLVLRPLNHTAREPDKHGQRQTIPDTELDITRDLDNGDSVEIKSFQQNVSLKLMSNSNLDKAVLETKLLEKQGIEEDDTNTCTEIIEIIPAKSFLQINQKRAFTEDVQRNYTGQKRWFSIAPLRNPGFVILIVSNLLTELAQNVPFAYLPYMMVDKGFPKQDTVTVIFFIGKPTITRMLHYRFGTF</sequence>
<dbReference type="Proteomes" id="UP000828390">
    <property type="component" value="Unassembled WGS sequence"/>
</dbReference>
<keyword evidence="5" id="KW-1185">Reference proteome</keyword>
<dbReference type="InterPro" id="IPR020846">
    <property type="entry name" value="MFS_dom"/>
</dbReference>
<dbReference type="InterPro" id="IPR036259">
    <property type="entry name" value="MFS_trans_sf"/>
</dbReference>
<reference evidence="4" key="2">
    <citation type="submission" date="2020-11" db="EMBL/GenBank/DDBJ databases">
        <authorList>
            <person name="McCartney M.A."/>
            <person name="Auch B."/>
            <person name="Kono T."/>
            <person name="Mallez S."/>
            <person name="Becker A."/>
            <person name="Gohl D.M."/>
            <person name="Silverstein K.A.T."/>
            <person name="Koren S."/>
            <person name="Bechman K.B."/>
            <person name="Herman A."/>
            <person name="Abrahante J.E."/>
            <person name="Garbe J."/>
        </authorList>
    </citation>
    <scope>NUCLEOTIDE SEQUENCE</scope>
    <source>
        <strain evidence="4">Duluth1</strain>
        <tissue evidence="4">Whole animal</tissue>
    </source>
</reference>
<reference evidence="4" key="1">
    <citation type="journal article" date="2019" name="bioRxiv">
        <title>The Genome of the Zebra Mussel, Dreissena polymorpha: A Resource for Invasive Species Research.</title>
        <authorList>
            <person name="McCartney M.A."/>
            <person name="Auch B."/>
            <person name="Kono T."/>
            <person name="Mallez S."/>
            <person name="Zhang Y."/>
            <person name="Obille A."/>
            <person name="Becker A."/>
            <person name="Abrahante J.E."/>
            <person name="Garbe J."/>
            <person name="Badalamenti J.P."/>
            <person name="Herman A."/>
            <person name="Mangelson H."/>
            <person name="Liachko I."/>
            <person name="Sullivan S."/>
            <person name="Sone E.D."/>
            <person name="Koren S."/>
            <person name="Silverstein K.A.T."/>
            <person name="Beckman K.B."/>
            <person name="Gohl D.M."/>
        </authorList>
    </citation>
    <scope>NUCLEOTIDE SEQUENCE</scope>
    <source>
        <strain evidence="4">Duluth1</strain>
        <tissue evidence="4">Whole animal</tissue>
    </source>
</reference>
<feature type="transmembrane region" description="Helical" evidence="2">
    <location>
        <begin position="51"/>
        <end position="71"/>
    </location>
</feature>
<evidence type="ECO:0000313" key="4">
    <source>
        <dbReference type="EMBL" id="KAH3808367.1"/>
    </source>
</evidence>
<feature type="transmembrane region" description="Helical" evidence="2">
    <location>
        <begin position="78"/>
        <end position="96"/>
    </location>
</feature>
<comment type="caution">
    <text evidence="4">The sequence shown here is derived from an EMBL/GenBank/DDBJ whole genome shotgun (WGS) entry which is preliminary data.</text>
</comment>
<evidence type="ECO:0000256" key="2">
    <source>
        <dbReference type="SAM" id="Phobius"/>
    </source>
</evidence>
<keyword evidence="2" id="KW-0472">Membrane</keyword>
<evidence type="ECO:0000256" key="1">
    <source>
        <dbReference type="ARBA" id="ARBA00004141"/>
    </source>
</evidence>
<evidence type="ECO:0000259" key="3">
    <source>
        <dbReference type="PROSITE" id="PS50850"/>
    </source>
</evidence>
<dbReference type="SUPFAM" id="SSF103473">
    <property type="entry name" value="MFS general substrate transporter"/>
    <property type="match status" value="1"/>
</dbReference>
<dbReference type="PROSITE" id="PS50850">
    <property type="entry name" value="MFS"/>
    <property type="match status" value="1"/>
</dbReference>
<feature type="domain" description="Major facilitator superfamily (MFS) profile" evidence="3">
    <location>
        <begin position="10"/>
        <end position="368"/>
    </location>
</feature>
<dbReference type="InterPro" id="IPR050327">
    <property type="entry name" value="Proton-linked_MCT"/>
</dbReference>
<dbReference type="InterPro" id="IPR011701">
    <property type="entry name" value="MFS"/>
</dbReference>
<feature type="transmembrane region" description="Helical" evidence="2">
    <location>
        <begin position="9"/>
        <end position="31"/>
    </location>
</feature>
<dbReference type="PANTHER" id="PTHR11360">
    <property type="entry name" value="MONOCARBOXYLATE TRANSPORTER"/>
    <property type="match status" value="1"/>
</dbReference>
<dbReference type="PANTHER" id="PTHR11360:SF284">
    <property type="entry name" value="EG:103B4.3 PROTEIN-RELATED"/>
    <property type="match status" value="1"/>
</dbReference>
<name>A0A9D4G6E8_DREPO</name>
<protein>
    <recommendedName>
        <fullName evidence="3">Major facilitator superfamily (MFS) profile domain-containing protein</fullName>
    </recommendedName>
</protein>
<feature type="transmembrane region" description="Helical" evidence="2">
    <location>
        <begin position="102"/>
        <end position="122"/>
    </location>
</feature>
<comment type="subcellular location">
    <subcellularLocation>
        <location evidence="1">Membrane</location>
        <topology evidence="1">Multi-pass membrane protein</topology>
    </subcellularLocation>
</comment>
<dbReference type="GO" id="GO:0008028">
    <property type="term" value="F:monocarboxylic acid transmembrane transporter activity"/>
    <property type="evidence" value="ECO:0007669"/>
    <property type="project" value="TreeGrafter"/>
</dbReference>
<proteinExistence type="predicted"/>
<keyword evidence="2" id="KW-1133">Transmembrane helix</keyword>
<accession>A0A9D4G6E8</accession>
<dbReference type="AlphaFoldDB" id="A0A9D4G6E8"/>